<organism evidence="2 3">
    <name type="scientific">Kitasatospora acidiphila</name>
    <dbReference type="NCBI Taxonomy" id="2567942"/>
    <lineage>
        <taxon>Bacteria</taxon>
        <taxon>Bacillati</taxon>
        <taxon>Actinomycetota</taxon>
        <taxon>Actinomycetes</taxon>
        <taxon>Kitasatosporales</taxon>
        <taxon>Streptomycetaceae</taxon>
        <taxon>Kitasatospora</taxon>
    </lineage>
</organism>
<dbReference type="OrthoDB" id="9814648at2"/>
<dbReference type="PROSITE" id="PS51186">
    <property type="entry name" value="GNAT"/>
    <property type="match status" value="1"/>
</dbReference>
<protein>
    <submittedName>
        <fullName evidence="2">GNAT family N-acetyltransferase</fullName>
    </submittedName>
</protein>
<proteinExistence type="predicted"/>
<dbReference type="RefSeq" id="WP_141633073.1">
    <property type="nucleotide sequence ID" value="NZ_VIGB01000003.1"/>
</dbReference>
<dbReference type="PANTHER" id="PTHR43610">
    <property type="entry name" value="BLL6696 PROTEIN"/>
    <property type="match status" value="1"/>
</dbReference>
<evidence type="ECO:0000313" key="2">
    <source>
        <dbReference type="EMBL" id="TQF02379.1"/>
    </source>
</evidence>
<evidence type="ECO:0000259" key="1">
    <source>
        <dbReference type="PROSITE" id="PS51186"/>
    </source>
</evidence>
<sequence length="207" mass="23695">MSDDHEDTDFATDFSVKPTLTGELVILRPFELERDAPVIREWLTDPEVLRFTDGSLDTPPPWDEEAERTMREWYGTRADQPDRLDLAIVDRATGHCVGEAVLNQWHPANRSCSFRILLTAAGRDRGLGTEALRLIVGYGFERLGLHRISLTVYGHNPRGRRSYEKAGFVLEGTRRQVLHFGEEWVDDHDMAILAPEWARHRGYPELA</sequence>
<evidence type="ECO:0000313" key="3">
    <source>
        <dbReference type="Proteomes" id="UP000319103"/>
    </source>
</evidence>
<accession>A0A540W031</accession>
<dbReference type="InterPro" id="IPR016181">
    <property type="entry name" value="Acyl_CoA_acyltransferase"/>
</dbReference>
<dbReference type="EMBL" id="VIGB01000003">
    <property type="protein sequence ID" value="TQF02379.1"/>
    <property type="molecule type" value="Genomic_DNA"/>
</dbReference>
<dbReference type="Gene3D" id="3.40.630.30">
    <property type="match status" value="1"/>
</dbReference>
<keyword evidence="3" id="KW-1185">Reference proteome</keyword>
<dbReference type="PANTHER" id="PTHR43610:SF1">
    <property type="entry name" value="N-ACETYLTRANSFERASE DOMAIN-CONTAINING PROTEIN"/>
    <property type="match status" value="1"/>
</dbReference>
<dbReference type="Pfam" id="PF13302">
    <property type="entry name" value="Acetyltransf_3"/>
    <property type="match status" value="1"/>
</dbReference>
<dbReference type="AlphaFoldDB" id="A0A540W031"/>
<keyword evidence="2" id="KW-0808">Transferase</keyword>
<dbReference type="InterPro" id="IPR000182">
    <property type="entry name" value="GNAT_dom"/>
</dbReference>
<comment type="caution">
    <text evidence="2">The sequence shown here is derived from an EMBL/GenBank/DDBJ whole genome shotgun (WGS) entry which is preliminary data.</text>
</comment>
<gene>
    <name evidence="2" type="ORF">E6W39_08955</name>
</gene>
<name>A0A540W031_9ACTN</name>
<dbReference type="GO" id="GO:0016747">
    <property type="term" value="F:acyltransferase activity, transferring groups other than amino-acyl groups"/>
    <property type="evidence" value="ECO:0007669"/>
    <property type="project" value="InterPro"/>
</dbReference>
<dbReference type="SUPFAM" id="SSF55729">
    <property type="entry name" value="Acyl-CoA N-acyltransferases (Nat)"/>
    <property type="match status" value="1"/>
</dbReference>
<feature type="domain" description="N-acetyltransferase" evidence="1">
    <location>
        <begin position="25"/>
        <end position="195"/>
    </location>
</feature>
<reference evidence="2 3" key="1">
    <citation type="submission" date="2019-06" db="EMBL/GenBank/DDBJ databases">
        <title>Description of Kitasatospora acidophila sp. nov. isolated from pine grove soil, and reclassification of Streptomyces novaecaesareae to Kitasatospora novaeceasareae comb. nov.</title>
        <authorList>
            <person name="Kim M.J."/>
        </authorList>
    </citation>
    <scope>NUCLEOTIDE SEQUENCE [LARGE SCALE GENOMIC DNA]</scope>
    <source>
        <strain evidence="2 3">MMS16-CNU292</strain>
    </source>
</reference>
<dbReference type="Proteomes" id="UP000319103">
    <property type="component" value="Unassembled WGS sequence"/>
</dbReference>